<gene>
    <name evidence="1" type="ORF">ACHAW5_000199</name>
</gene>
<dbReference type="AlphaFoldDB" id="A0ABD3N7R4"/>
<evidence type="ECO:0000313" key="1">
    <source>
        <dbReference type="EMBL" id="KAL3772144.1"/>
    </source>
</evidence>
<keyword evidence="2" id="KW-1185">Reference proteome</keyword>
<accession>A0ABD3N7R4</accession>
<dbReference type="Proteomes" id="UP001530315">
    <property type="component" value="Unassembled WGS sequence"/>
</dbReference>
<dbReference type="EMBL" id="JALLAZ020001586">
    <property type="protein sequence ID" value="KAL3772144.1"/>
    <property type="molecule type" value="Genomic_DNA"/>
</dbReference>
<dbReference type="Gene3D" id="3.40.50.12760">
    <property type="match status" value="1"/>
</dbReference>
<protein>
    <submittedName>
        <fullName evidence="1">Uncharacterized protein</fullName>
    </submittedName>
</protein>
<comment type="caution">
    <text evidence="1">The sequence shown here is derived from an EMBL/GenBank/DDBJ whole genome shotgun (WGS) entry which is preliminary data.</text>
</comment>
<organism evidence="1 2">
    <name type="scientific">Stephanodiscus triporus</name>
    <dbReference type="NCBI Taxonomy" id="2934178"/>
    <lineage>
        <taxon>Eukaryota</taxon>
        <taxon>Sar</taxon>
        <taxon>Stramenopiles</taxon>
        <taxon>Ochrophyta</taxon>
        <taxon>Bacillariophyta</taxon>
        <taxon>Coscinodiscophyceae</taxon>
        <taxon>Thalassiosirophycidae</taxon>
        <taxon>Stephanodiscales</taxon>
        <taxon>Stephanodiscaceae</taxon>
        <taxon>Stephanodiscus</taxon>
    </lineage>
</organism>
<reference evidence="1 2" key="1">
    <citation type="submission" date="2024-10" db="EMBL/GenBank/DDBJ databases">
        <title>Updated reference genomes for cyclostephanoid diatoms.</title>
        <authorList>
            <person name="Roberts W.R."/>
            <person name="Alverson A.J."/>
        </authorList>
    </citation>
    <scope>NUCLEOTIDE SEQUENCE [LARGE SCALE GENOMIC DNA]</scope>
    <source>
        <strain evidence="1 2">AJA276-08</strain>
    </source>
</reference>
<evidence type="ECO:0000313" key="2">
    <source>
        <dbReference type="Proteomes" id="UP001530315"/>
    </source>
</evidence>
<proteinExistence type="predicted"/>
<sequence>MNQTPKWDLYDSILANVYALLGFRPDVPAGHAGGGGGRRRRQDFVFGDLCGAPGGFSDLSGVNVDGEGLRWDLDHIMRHHLRPADADGAGSGSFYRVCHGADGTGSVYNWDNVLRLRREVFATVAGDADPSGVREPLVDLESAAHGIAVSKAAAALTLLFVPGTFVPEDVRVPIGWDQEDAPPAVLAVRSDDVRKPISSRTASAERYLVCSAMPARDRVGTV</sequence>
<name>A0ABD3N7R4_9STRA</name>